<evidence type="ECO:0000256" key="1">
    <source>
        <dbReference type="ARBA" id="ARBA00008987"/>
    </source>
</evidence>
<dbReference type="PANTHER" id="PTHR45663:SF11">
    <property type="entry name" value="GEO12009P1"/>
    <property type="match status" value="1"/>
</dbReference>
<proteinExistence type="inferred from homology"/>
<evidence type="ECO:0000256" key="7">
    <source>
        <dbReference type="NCBIfam" id="TIGR01068"/>
    </source>
</evidence>
<evidence type="ECO:0000256" key="4">
    <source>
        <dbReference type="ARBA" id="ARBA00022982"/>
    </source>
</evidence>
<comment type="caution">
    <text evidence="12">The sequence shown here is derived from an EMBL/GenBank/DDBJ whole genome shotgun (WGS) entry which is preliminary data.</text>
</comment>
<dbReference type="PRINTS" id="PR00421">
    <property type="entry name" value="THIOREDOXIN"/>
</dbReference>
<dbReference type="Proteomes" id="UP000187134">
    <property type="component" value="Unassembled WGS sequence"/>
</dbReference>
<dbReference type="GO" id="GO:0045454">
    <property type="term" value="P:cell redox homeostasis"/>
    <property type="evidence" value="ECO:0007669"/>
    <property type="project" value="TreeGrafter"/>
</dbReference>
<dbReference type="PIRSF" id="PIRSF000077">
    <property type="entry name" value="Thioredoxin"/>
    <property type="match status" value="1"/>
</dbReference>
<evidence type="ECO:0000256" key="6">
    <source>
        <dbReference type="ARBA" id="ARBA00023284"/>
    </source>
</evidence>
<evidence type="ECO:0000259" key="11">
    <source>
        <dbReference type="PROSITE" id="PS51352"/>
    </source>
</evidence>
<dbReference type="PROSITE" id="PS51352">
    <property type="entry name" value="THIOREDOXIN_2"/>
    <property type="match status" value="1"/>
</dbReference>
<sequence>MGAVSLTKQNFESNVNTGVTLVDFWAPWCPPCQVQLPIVNDLADDLAGQATIAKVNVDEELELAQQFGVRSIPTLLLFKDGKLAETMIGVNQKQALKEKIQGLLNSK</sequence>
<organism evidence="12 13">
    <name type="scientific">Paenibacillus amylolyticus</name>
    <dbReference type="NCBI Taxonomy" id="1451"/>
    <lineage>
        <taxon>Bacteria</taxon>
        <taxon>Bacillati</taxon>
        <taxon>Bacillota</taxon>
        <taxon>Bacilli</taxon>
        <taxon>Bacillales</taxon>
        <taxon>Paenibacillaceae</taxon>
        <taxon>Paenibacillus</taxon>
    </lineage>
</organism>
<keyword evidence="6 10" id="KW-0676">Redox-active center</keyword>
<feature type="site" description="Contributes to redox potential value" evidence="9">
    <location>
        <position position="30"/>
    </location>
</feature>
<dbReference type="CDD" id="cd02947">
    <property type="entry name" value="TRX_family"/>
    <property type="match status" value="1"/>
</dbReference>
<dbReference type="PROSITE" id="PS00194">
    <property type="entry name" value="THIOREDOXIN_1"/>
    <property type="match status" value="1"/>
</dbReference>
<feature type="site" description="Contributes to redox potential value" evidence="9">
    <location>
        <position position="31"/>
    </location>
</feature>
<feature type="domain" description="Thioredoxin" evidence="11">
    <location>
        <begin position="1"/>
        <end position="105"/>
    </location>
</feature>
<feature type="site" description="Deprotonates C-terminal active site Cys" evidence="9">
    <location>
        <position position="23"/>
    </location>
</feature>
<dbReference type="Pfam" id="PF00085">
    <property type="entry name" value="Thioredoxin"/>
    <property type="match status" value="1"/>
</dbReference>
<keyword evidence="4" id="KW-0249">Electron transport</keyword>
<feature type="disulfide bond" description="Redox-active" evidence="10">
    <location>
        <begin position="29"/>
        <end position="32"/>
    </location>
</feature>
<dbReference type="PANTHER" id="PTHR45663">
    <property type="entry name" value="GEO12009P1"/>
    <property type="match status" value="1"/>
</dbReference>
<feature type="active site" description="Nucleophile" evidence="9">
    <location>
        <position position="32"/>
    </location>
</feature>
<evidence type="ECO:0000256" key="8">
    <source>
        <dbReference type="PIRNR" id="PIRNR000077"/>
    </source>
</evidence>
<feature type="active site" description="Nucleophile" evidence="9">
    <location>
        <position position="29"/>
    </location>
</feature>
<comment type="similarity">
    <text evidence="1 8">Belongs to the thioredoxin family.</text>
</comment>
<dbReference type="GO" id="GO:0005829">
    <property type="term" value="C:cytosol"/>
    <property type="evidence" value="ECO:0007669"/>
    <property type="project" value="TreeGrafter"/>
</dbReference>
<dbReference type="Gene3D" id="3.40.30.10">
    <property type="entry name" value="Glutaredoxin"/>
    <property type="match status" value="1"/>
</dbReference>
<evidence type="ECO:0000256" key="2">
    <source>
        <dbReference type="ARBA" id="ARBA00020570"/>
    </source>
</evidence>
<accession>A0A1R1BE18</accession>
<evidence type="ECO:0000256" key="3">
    <source>
        <dbReference type="ARBA" id="ARBA00022448"/>
    </source>
</evidence>
<evidence type="ECO:0000256" key="10">
    <source>
        <dbReference type="PIRSR" id="PIRSR000077-4"/>
    </source>
</evidence>
<dbReference type="EMBL" id="MRTJ01000030">
    <property type="protein sequence ID" value="OMF04728.1"/>
    <property type="molecule type" value="Genomic_DNA"/>
</dbReference>
<dbReference type="RefSeq" id="WP_076334302.1">
    <property type="nucleotide sequence ID" value="NZ_MRTJ01000030.1"/>
</dbReference>
<dbReference type="FunFam" id="3.40.30.10:FF:000001">
    <property type="entry name" value="Thioredoxin"/>
    <property type="match status" value="1"/>
</dbReference>
<name>A0A1R1BE18_PAEAM</name>
<dbReference type="InterPro" id="IPR005746">
    <property type="entry name" value="Thioredoxin"/>
</dbReference>
<dbReference type="GO" id="GO:0015035">
    <property type="term" value="F:protein-disulfide reductase activity"/>
    <property type="evidence" value="ECO:0007669"/>
    <property type="project" value="UniProtKB-UniRule"/>
</dbReference>
<dbReference type="SUPFAM" id="SSF52833">
    <property type="entry name" value="Thioredoxin-like"/>
    <property type="match status" value="1"/>
</dbReference>
<dbReference type="NCBIfam" id="TIGR01068">
    <property type="entry name" value="thioredoxin"/>
    <property type="match status" value="1"/>
</dbReference>
<protein>
    <recommendedName>
        <fullName evidence="2 7">Thioredoxin</fullName>
    </recommendedName>
</protein>
<evidence type="ECO:0000256" key="9">
    <source>
        <dbReference type="PIRSR" id="PIRSR000077-1"/>
    </source>
</evidence>
<dbReference type="AlphaFoldDB" id="A0A1R1BE18"/>
<dbReference type="OrthoDB" id="9790390at2"/>
<evidence type="ECO:0000313" key="13">
    <source>
        <dbReference type="Proteomes" id="UP000187134"/>
    </source>
</evidence>
<dbReference type="InterPro" id="IPR017937">
    <property type="entry name" value="Thioredoxin_CS"/>
</dbReference>
<dbReference type="InterPro" id="IPR036249">
    <property type="entry name" value="Thioredoxin-like_sf"/>
</dbReference>
<keyword evidence="5 10" id="KW-1015">Disulfide bond</keyword>
<dbReference type="InterPro" id="IPR013766">
    <property type="entry name" value="Thioredoxin_domain"/>
</dbReference>
<gene>
    <name evidence="12" type="ORF">BK131_29755</name>
</gene>
<evidence type="ECO:0000256" key="5">
    <source>
        <dbReference type="ARBA" id="ARBA00023157"/>
    </source>
</evidence>
<keyword evidence="3" id="KW-0813">Transport</keyword>
<reference evidence="12 13" key="1">
    <citation type="submission" date="2016-11" db="EMBL/GenBank/DDBJ databases">
        <title>Paenibacillus species isolates.</title>
        <authorList>
            <person name="Beno S.M."/>
        </authorList>
    </citation>
    <scope>NUCLEOTIDE SEQUENCE [LARGE SCALE GENOMIC DNA]</scope>
    <source>
        <strain evidence="12 13">FSL H8-0246</strain>
    </source>
</reference>
<evidence type="ECO:0000313" key="12">
    <source>
        <dbReference type="EMBL" id="OMF04728.1"/>
    </source>
</evidence>